<keyword evidence="2" id="KW-1185">Reference proteome</keyword>
<comment type="caution">
    <text evidence="1">The sequence shown here is derived from an EMBL/GenBank/DDBJ whole genome shotgun (WGS) entry which is preliminary data.</text>
</comment>
<gene>
    <name evidence="1" type="ORF">LSAT_V11C800450660</name>
</gene>
<dbReference type="AlphaFoldDB" id="A0A9R1X2G2"/>
<protein>
    <submittedName>
        <fullName evidence="1">Uncharacterized protein</fullName>
    </submittedName>
</protein>
<evidence type="ECO:0000313" key="2">
    <source>
        <dbReference type="Proteomes" id="UP000235145"/>
    </source>
</evidence>
<proteinExistence type="predicted"/>
<dbReference type="Proteomes" id="UP000235145">
    <property type="component" value="Unassembled WGS sequence"/>
</dbReference>
<reference evidence="1 2" key="1">
    <citation type="journal article" date="2017" name="Nat. Commun.">
        <title>Genome assembly with in vitro proximity ligation data and whole-genome triplication in lettuce.</title>
        <authorList>
            <person name="Reyes-Chin-Wo S."/>
            <person name="Wang Z."/>
            <person name="Yang X."/>
            <person name="Kozik A."/>
            <person name="Arikit S."/>
            <person name="Song C."/>
            <person name="Xia L."/>
            <person name="Froenicke L."/>
            <person name="Lavelle D.O."/>
            <person name="Truco M.J."/>
            <person name="Xia R."/>
            <person name="Zhu S."/>
            <person name="Xu C."/>
            <person name="Xu H."/>
            <person name="Xu X."/>
            <person name="Cox K."/>
            <person name="Korf I."/>
            <person name="Meyers B.C."/>
            <person name="Michelmore R.W."/>
        </authorList>
    </citation>
    <scope>NUCLEOTIDE SEQUENCE [LARGE SCALE GENOMIC DNA]</scope>
    <source>
        <strain evidence="2">cv. Salinas</strain>
        <tissue evidence="1">Seedlings</tissue>
    </source>
</reference>
<organism evidence="1 2">
    <name type="scientific">Lactuca sativa</name>
    <name type="common">Garden lettuce</name>
    <dbReference type="NCBI Taxonomy" id="4236"/>
    <lineage>
        <taxon>Eukaryota</taxon>
        <taxon>Viridiplantae</taxon>
        <taxon>Streptophyta</taxon>
        <taxon>Embryophyta</taxon>
        <taxon>Tracheophyta</taxon>
        <taxon>Spermatophyta</taxon>
        <taxon>Magnoliopsida</taxon>
        <taxon>eudicotyledons</taxon>
        <taxon>Gunneridae</taxon>
        <taxon>Pentapetalae</taxon>
        <taxon>asterids</taxon>
        <taxon>campanulids</taxon>
        <taxon>Asterales</taxon>
        <taxon>Asteraceae</taxon>
        <taxon>Cichorioideae</taxon>
        <taxon>Cichorieae</taxon>
        <taxon>Lactucinae</taxon>
        <taxon>Lactuca</taxon>
    </lineage>
</organism>
<evidence type="ECO:0000313" key="1">
    <source>
        <dbReference type="EMBL" id="KAJ0193772.1"/>
    </source>
</evidence>
<sequence length="272" mass="31635">MVKLLSMQHYDMLTSIEHPKTSLTFLSMYSDEKYVLCKVVFDPEMRLLDLLIPWTLYASPSCEIEGMVKIQSMEGVEEHQIQDSFEFETSLDTQHLISIFHSNHSLQMYYEFGIFSTIYKGKICRIGLHIEAMGYQYHLPFHHLLTSLEDLIYAIAREESYTVLSHWMFGMNEMEGGDLVSITTRDLTPYNRISTECGVSIVYDDENTNEEDALGYYKSWNHIIGGDLTRYQLTTGEYILSIARMTTNGVTTTMKYRKFVGDWANDKDRSKY</sequence>
<dbReference type="EMBL" id="NBSK02000008">
    <property type="protein sequence ID" value="KAJ0193772.1"/>
    <property type="molecule type" value="Genomic_DNA"/>
</dbReference>
<name>A0A9R1X2G2_LACSA</name>
<accession>A0A9R1X2G2</accession>